<evidence type="ECO:0000256" key="3">
    <source>
        <dbReference type="ARBA" id="ARBA00022801"/>
    </source>
</evidence>
<dbReference type="InterPro" id="IPR036264">
    <property type="entry name" value="Bact_exopeptidase_dim_dom"/>
</dbReference>
<dbReference type="InterPro" id="IPR001261">
    <property type="entry name" value="ArgE/DapE_CS"/>
</dbReference>
<dbReference type="Proteomes" id="UP000626026">
    <property type="component" value="Unassembled WGS sequence"/>
</dbReference>
<keyword evidence="3" id="KW-0378">Hydrolase</keyword>
<reference evidence="6 7" key="1">
    <citation type="journal article" date="2013" name="Int. J. Syst. Evol. Microbiol.">
        <title>Roseomonas aerophila sp. nov., isolated from air.</title>
        <authorList>
            <person name="Kim S.J."/>
            <person name="Weon H.Y."/>
            <person name="Ahn J.H."/>
            <person name="Hong S.B."/>
            <person name="Seok S.J."/>
            <person name="Whang K.S."/>
            <person name="Kwon S.W."/>
        </authorList>
    </citation>
    <scope>NUCLEOTIDE SEQUENCE [LARGE SCALE GENOMIC DNA]</scope>
    <source>
        <strain evidence="6 7">NBRC 108923</strain>
    </source>
</reference>
<dbReference type="Gene3D" id="3.40.630.10">
    <property type="entry name" value="Zn peptidases"/>
    <property type="match status" value="1"/>
</dbReference>
<dbReference type="Pfam" id="PF01546">
    <property type="entry name" value="Peptidase_M20"/>
    <property type="match status" value="1"/>
</dbReference>
<evidence type="ECO:0000313" key="7">
    <source>
        <dbReference type="Proteomes" id="UP000626026"/>
    </source>
</evidence>
<evidence type="ECO:0000313" key="6">
    <source>
        <dbReference type="EMBL" id="MBC9207014.1"/>
    </source>
</evidence>
<comment type="caution">
    <text evidence="6">The sequence shown here is derived from an EMBL/GenBank/DDBJ whole genome shotgun (WGS) entry which is preliminary data.</text>
</comment>
<sequence>MPATRIGSSQQLLEELRAWVEHETPTTDPAAIDSLMDKAEAELRAVGAVVERIPGRDGFGGQLVARTPPSSALSNGAPVLVSGHMDTVWDHGTLEKVNAFRVEGDKAYGPGIYDMKAGSFAAFYSMREILRQGIKTRRPITLLLTSDEEVGSPTSRALIEAEAKRACAVLIPEPAGNPGKACVTARKGVGRFVVKITGQAAHAGGNWEEGASAVVSLARLITQLHALVDLPGGTTTNVAPIWGGTRPNVIPNEAGCEVDFRVATVADGERIVATVMAMAGKQPDGTTITITGGMNRPPMEEGPGALALYAKAKAAAAGQGYDLPKQHRGGGSDGNFTAALGIPTLDGLGCSGAGAHAEFEHILWEELSARTAVLCELLETLE</sequence>
<dbReference type="InterPro" id="IPR002933">
    <property type="entry name" value="Peptidase_M20"/>
</dbReference>
<dbReference type="InterPro" id="IPR050072">
    <property type="entry name" value="Peptidase_M20A"/>
</dbReference>
<dbReference type="InterPro" id="IPR011650">
    <property type="entry name" value="Peptidase_M20_dimer"/>
</dbReference>
<dbReference type="EMBL" id="JACTVA010000012">
    <property type="protein sequence ID" value="MBC9207014.1"/>
    <property type="molecule type" value="Genomic_DNA"/>
</dbReference>
<protein>
    <submittedName>
        <fullName evidence="6">M20 family metallopeptidase</fullName>
    </submittedName>
</protein>
<dbReference type="CDD" id="cd03885">
    <property type="entry name" value="M20_CPDG2"/>
    <property type="match status" value="1"/>
</dbReference>
<keyword evidence="4" id="KW-0862">Zinc</keyword>
<accession>A0ABR7RKG8</accession>
<dbReference type="PIRSF" id="PIRSF037238">
    <property type="entry name" value="Carboxypeptidase_G2"/>
    <property type="match status" value="1"/>
</dbReference>
<evidence type="ECO:0000256" key="1">
    <source>
        <dbReference type="ARBA" id="ARBA00001947"/>
    </source>
</evidence>
<comment type="cofactor">
    <cofactor evidence="1">
        <name>Zn(2+)</name>
        <dbReference type="ChEBI" id="CHEBI:29105"/>
    </cofactor>
</comment>
<dbReference type="PANTHER" id="PTHR43808">
    <property type="entry name" value="ACETYLORNITHINE DEACETYLASE"/>
    <property type="match status" value="1"/>
</dbReference>
<dbReference type="Gene3D" id="3.30.70.360">
    <property type="match status" value="1"/>
</dbReference>
<dbReference type="PROSITE" id="PS00758">
    <property type="entry name" value="ARGE_DAPE_CPG2_1"/>
    <property type="match status" value="1"/>
</dbReference>
<keyword evidence="2" id="KW-0479">Metal-binding</keyword>
<keyword evidence="7" id="KW-1185">Reference proteome</keyword>
<dbReference type="Pfam" id="PF07687">
    <property type="entry name" value="M20_dimer"/>
    <property type="match status" value="1"/>
</dbReference>
<dbReference type="RefSeq" id="WP_187784186.1">
    <property type="nucleotide sequence ID" value="NZ_JACTVA010000012.1"/>
</dbReference>
<dbReference type="InterPro" id="IPR017150">
    <property type="entry name" value="Pept_M20_glutamate_carboxypep"/>
</dbReference>
<dbReference type="SUPFAM" id="SSF53187">
    <property type="entry name" value="Zn-dependent exopeptidases"/>
    <property type="match status" value="1"/>
</dbReference>
<proteinExistence type="predicted"/>
<feature type="domain" description="Peptidase M20 dimerisation" evidence="5">
    <location>
        <begin position="184"/>
        <end position="282"/>
    </location>
</feature>
<evidence type="ECO:0000256" key="4">
    <source>
        <dbReference type="ARBA" id="ARBA00022833"/>
    </source>
</evidence>
<name>A0ABR7RKG8_9PROT</name>
<organism evidence="6 7">
    <name type="scientific">Teichococcus aerophilus</name>
    <dbReference type="NCBI Taxonomy" id="1224513"/>
    <lineage>
        <taxon>Bacteria</taxon>
        <taxon>Pseudomonadati</taxon>
        <taxon>Pseudomonadota</taxon>
        <taxon>Alphaproteobacteria</taxon>
        <taxon>Acetobacterales</taxon>
        <taxon>Roseomonadaceae</taxon>
        <taxon>Roseomonas</taxon>
    </lineage>
</organism>
<evidence type="ECO:0000256" key="2">
    <source>
        <dbReference type="ARBA" id="ARBA00022723"/>
    </source>
</evidence>
<dbReference type="SUPFAM" id="SSF55031">
    <property type="entry name" value="Bacterial exopeptidase dimerisation domain"/>
    <property type="match status" value="1"/>
</dbReference>
<evidence type="ECO:0000259" key="5">
    <source>
        <dbReference type="Pfam" id="PF07687"/>
    </source>
</evidence>
<dbReference type="PANTHER" id="PTHR43808:SF9">
    <property type="entry name" value="BLL0789 PROTEIN"/>
    <property type="match status" value="1"/>
</dbReference>
<gene>
    <name evidence="6" type="ORF">IBL26_09230</name>
</gene>